<protein>
    <submittedName>
        <fullName evidence="1">Uncharacterized protein</fullName>
    </submittedName>
</protein>
<dbReference type="EMBL" id="AVOT02025674">
    <property type="protein sequence ID" value="MBW0517091.1"/>
    <property type="molecule type" value="Genomic_DNA"/>
</dbReference>
<proteinExistence type="predicted"/>
<evidence type="ECO:0000313" key="1">
    <source>
        <dbReference type="EMBL" id="MBW0517091.1"/>
    </source>
</evidence>
<dbReference type="InterPro" id="IPR021109">
    <property type="entry name" value="Peptidase_aspartic_dom_sf"/>
</dbReference>
<accession>A0A9Q3HTC0</accession>
<reference evidence="1" key="1">
    <citation type="submission" date="2021-03" db="EMBL/GenBank/DDBJ databases">
        <title>Draft genome sequence of rust myrtle Austropuccinia psidii MF-1, a brazilian biotype.</title>
        <authorList>
            <person name="Quecine M.C."/>
            <person name="Pachon D.M.R."/>
            <person name="Bonatelli M.L."/>
            <person name="Correr F.H."/>
            <person name="Franceschini L.M."/>
            <person name="Leite T.F."/>
            <person name="Margarido G.R.A."/>
            <person name="Almeida C.A."/>
            <person name="Ferrarezi J.A."/>
            <person name="Labate C.A."/>
        </authorList>
    </citation>
    <scope>NUCLEOTIDE SEQUENCE</scope>
    <source>
        <strain evidence="1">MF-1</strain>
    </source>
</reference>
<dbReference type="AlphaFoldDB" id="A0A9Q3HTC0"/>
<gene>
    <name evidence="1" type="ORF">O181_056806</name>
</gene>
<dbReference type="SUPFAM" id="SSF50630">
    <property type="entry name" value="Acid proteases"/>
    <property type="match status" value="1"/>
</dbReference>
<comment type="caution">
    <text evidence="1">The sequence shown here is derived from an EMBL/GenBank/DDBJ whole genome shotgun (WGS) entry which is preliminary data.</text>
</comment>
<dbReference type="Gene3D" id="2.40.70.10">
    <property type="entry name" value="Acid Proteases"/>
    <property type="match status" value="1"/>
</dbReference>
<name>A0A9Q3HTC0_9BASI</name>
<evidence type="ECO:0000313" key="2">
    <source>
        <dbReference type="Proteomes" id="UP000765509"/>
    </source>
</evidence>
<dbReference type="Proteomes" id="UP000765509">
    <property type="component" value="Unassembled WGS sequence"/>
</dbReference>
<organism evidence="1 2">
    <name type="scientific">Austropuccinia psidii MF-1</name>
    <dbReference type="NCBI Taxonomy" id="1389203"/>
    <lineage>
        <taxon>Eukaryota</taxon>
        <taxon>Fungi</taxon>
        <taxon>Dikarya</taxon>
        <taxon>Basidiomycota</taxon>
        <taxon>Pucciniomycotina</taxon>
        <taxon>Pucciniomycetes</taxon>
        <taxon>Pucciniales</taxon>
        <taxon>Sphaerophragmiaceae</taxon>
        <taxon>Austropuccinia</taxon>
    </lineage>
</organism>
<keyword evidence="2" id="KW-1185">Reference proteome</keyword>
<sequence>MPQDTSNKNLCKKTQDVQTFLVTPTESMAYIRGTATKITICIDNAQHSLIIDSGAHHSIVAKHYLHHHFPNWEKQLLPTKAKNFKSTSGNMTSIATIMEEIIKPHRKGNIRLNPEFFLLEDTHIQGRLLGTDYQRMYGIDIHNSKNRNITIGTNKEKRFSLDIYHISTHSRRITE</sequence>